<dbReference type="AlphaFoldDB" id="A0A170VUK2"/>
<organism evidence="1">
    <name type="scientific">Triatoma infestans</name>
    <name type="common">Assassin bug</name>
    <dbReference type="NCBI Taxonomy" id="30076"/>
    <lineage>
        <taxon>Eukaryota</taxon>
        <taxon>Metazoa</taxon>
        <taxon>Ecdysozoa</taxon>
        <taxon>Arthropoda</taxon>
        <taxon>Hexapoda</taxon>
        <taxon>Insecta</taxon>
        <taxon>Pterygota</taxon>
        <taxon>Neoptera</taxon>
        <taxon>Paraneoptera</taxon>
        <taxon>Hemiptera</taxon>
        <taxon>Heteroptera</taxon>
        <taxon>Panheteroptera</taxon>
        <taxon>Cimicomorpha</taxon>
        <taxon>Reduviidae</taxon>
        <taxon>Triatominae</taxon>
        <taxon>Triatoma</taxon>
    </lineage>
</organism>
<accession>A0A170VUK2</accession>
<sequence>MTMVPNSFYIGPSTGITKLNIPYLGRVTGETLFNMLKLEEGEIGDDERPIYPHKIISAEIYPIHFLILYQGKG</sequence>
<dbReference type="GO" id="GO:0016853">
    <property type="term" value="F:isomerase activity"/>
    <property type="evidence" value="ECO:0007669"/>
    <property type="project" value="UniProtKB-KW"/>
</dbReference>
<dbReference type="EMBL" id="GEMB01006382">
    <property type="protein sequence ID" value="JAR96956.1"/>
    <property type="molecule type" value="Transcribed_RNA"/>
</dbReference>
<reference evidence="1" key="2">
    <citation type="journal article" date="2017" name="J. Med. Entomol.">
        <title>Transcriptome Analysis of the Triatoma infestans (Hemiptera: Reduviidae) Integument.</title>
        <authorList>
            <person name="Calderon-Fernandez G.M."/>
            <person name="Moriconi D.E."/>
            <person name="Dulbecco A.B."/>
            <person name="Juarez M.P."/>
        </authorList>
    </citation>
    <scope>NUCLEOTIDE SEQUENCE</scope>
    <source>
        <strain evidence="1">Int1</strain>
        <tissue evidence="1">Integument</tissue>
    </source>
</reference>
<evidence type="ECO:0000313" key="1">
    <source>
        <dbReference type="EMBL" id="JAR96956.1"/>
    </source>
</evidence>
<protein>
    <submittedName>
        <fullName evidence="1">Peptidyl-prolyl cis-trans isomerase cwc27-like protein</fullName>
    </submittedName>
</protein>
<proteinExistence type="predicted"/>
<name>A0A170VUK2_TRIIF</name>
<keyword evidence="1" id="KW-0413">Isomerase</keyword>
<reference evidence="1" key="1">
    <citation type="submission" date="2016-04" db="EMBL/GenBank/DDBJ databases">
        <authorList>
            <person name="Calderon-Fernandez G.M.Sr."/>
        </authorList>
    </citation>
    <scope>NUCLEOTIDE SEQUENCE</scope>
    <source>
        <strain evidence="1">Int1</strain>
        <tissue evidence="1">Integument</tissue>
    </source>
</reference>